<dbReference type="InterPro" id="IPR051540">
    <property type="entry name" value="S-2-haloacid_dehalogenase"/>
</dbReference>
<dbReference type="InterPro" id="IPR006439">
    <property type="entry name" value="HAD-SF_hydro_IA"/>
</dbReference>
<accession>A0A846XNP9</accession>
<protein>
    <submittedName>
        <fullName evidence="2">HAD family hydrolase</fullName>
    </submittedName>
</protein>
<dbReference type="PANTHER" id="PTHR43316">
    <property type="entry name" value="HYDROLASE, HALOACID DELAHOGENASE-RELATED"/>
    <property type="match status" value="1"/>
</dbReference>
<dbReference type="InterPro" id="IPR036412">
    <property type="entry name" value="HAD-like_sf"/>
</dbReference>
<sequence>MIRAVVFDVGETLVDESREYGNWADWLGVPRHTFAAVLGSVISQGLGYRETLQVFAPGADLSRERQKRIDAGAGEWVGESDLYPDVRSGLAGLRELGVVVGIAGNQTARAGQSLRALDLPADFLVTSEDWGVQKPASEFFDRVIEASGAAAGEIVYVGDRVDNDLAPAKRSGLRTAFVKRGPWGWIHRDKTEVAELSDWQIDSLQELVGIVASVNCYSDNEARRTDDLEELGRA</sequence>
<keyword evidence="3" id="KW-1185">Reference proteome</keyword>
<reference evidence="2 3" key="1">
    <citation type="submission" date="2020-04" db="EMBL/GenBank/DDBJ databases">
        <title>MicrobeNet Type strains.</title>
        <authorList>
            <person name="Nicholson A.C."/>
        </authorList>
    </citation>
    <scope>NUCLEOTIDE SEQUENCE [LARGE SCALE GENOMIC DNA]</scope>
    <source>
        <strain evidence="2 3">DSM 45078</strain>
    </source>
</reference>
<dbReference type="PRINTS" id="PR00413">
    <property type="entry name" value="HADHALOGNASE"/>
</dbReference>
<dbReference type="NCBIfam" id="TIGR01549">
    <property type="entry name" value="HAD-SF-IA-v1"/>
    <property type="match status" value="1"/>
</dbReference>
<dbReference type="Proteomes" id="UP000565715">
    <property type="component" value="Unassembled WGS sequence"/>
</dbReference>
<dbReference type="SFLD" id="SFLDS00003">
    <property type="entry name" value="Haloacid_Dehalogenase"/>
    <property type="match status" value="1"/>
</dbReference>
<proteinExistence type="predicted"/>
<name>A0A846XNP9_9NOCA</name>
<dbReference type="Pfam" id="PF00702">
    <property type="entry name" value="Hydrolase"/>
    <property type="match status" value="1"/>
</dbReference>
<dbReference type="EMBL" id="JAAXOO010000005">
    <property type="protein sequence ID" value="NKY35324.1"/>
    <property type="molecule type" value="Genomic_DNA"/>
</dbReference>
<comment type="caution">
    <text evidence="2">The sequence shown here is derived from an EMBL/GenBank/DDBJ whole genome shotgun (WGS) entry which is preliminary data.</text>
</comment>
<dbReference type="PANTHER" id="PTHR43316:SF8">
    <property type="entry name" value="HAD FAMILY HYDROLASE"/>
    <property type="match status" value="1"/>
</dbReference>
<dbReference type="Gene3D" id="3.40.50.1000">
    <property type="entry name" value="HAD superfamily/HAD-like"/>
    <property type="match status" value="1"/>
</dbReference>
<keyword evidence="1 2" id="KW-0378">Hydrolase</keyword>
<gene>
    <name evidence="2" type="ORF">HGA13_19945</name>
</gene>
<dbReference type="AlphaFoldDB" id="A0A846XNP9"/>
<dbReference type="InterPro" id="IPR023214">
    <property type="entry name" value="HAD_sf"/>
</dbReference>
<evidence type="ECO:0000313" key="2">
    <source>
        <dbReference type="EMBL" id="NKY35324.1"/>
    </source>
</evidence>
<dbReference type="SUPFAM" id="SSF56784">
    <property type="entry name" value="HAD-like"/>
    <property type="match status" value="1"/>
</dbReference>
<evidence type="ECO:0000256" key="1">
    <source>
        <dbReference type="ARBA" id="ARBA00022801"/>
    </source>
</evidence>
<organism evidence="2 3">
    <name type="scientific">Nocardia speluncae</name>
    <dbReference type="NCBI Taxonomy" id="419477"/>
    <lineage>
        <taxon>Bacteria</taxon>
        <taxon>Bacillati</taxon>
        <taxon>Actinomycetota</taxon>
        <taxon>Actinomycetes</taxon>
        <taxon>Mycobacteriales</taxon>
        <taxon>Nocardiaceae</taxon>
        <taxon>Nocardia</taxon>
    </lineage>
</organism>
<evidence type="ECO:0000313" key="3">
    <source>
        <dbReference type="Proteomes" id="UP000565715"/>
    </source>
</evidence>
<dbReference type="SFLD" id="SFLDG01129">
    <property type="entry name" value="C1.5:_HAD__Beta-PGM__Phosphata"/>
    <property type="match status" value="1"/>
</dbReference>
<dbReference type="GO" id="GO:0016787">
    <property type="term" value="F:hydrolase activity"/>
    <property type="evidence" value="ECO:0007669"/>
    <property type="project" value="UniProtKB-KW"/>
</dbReference>